<dbReference type="EC" id="2.7.7.7" evidence="3"/>
<evidence type="ECO:0000256" key="1">
    <source>
        <dbReference type="ARBA" id="ARBA00022839"/>
    </source>
</evidence>
<keyword evidence="1 3" id="KW-0540">Nuclease</keyword>
<dbReference type="GO" id="GO:0045004">
    <property type="term" value="P:DNA replication proofreading"/>
    <property type="evidence" value="ECO:0007669"/>
    <property type="project" value="TreeGrafter"/>
</dbReference>
<evidence type="ECO:0000313" key="3">
    <source>
        <dbReference type="EMBL" id="EEG51767.1"/>
    </source>
</evidence>
<proteinExistence type="predicted"/>
<keyword evidence="3" id="KW-0808">Transferase</keyword>
<dbReference type="Gene3D" id="3.30.420.10">
    <property type="entry name" value="Ribonuclease H-like superfamily/Ribonuclease H"/>
    <property type="match status" value="1"/>
</dbReference>
<dbReference type="Proteomes" id="UP000004756">
    <property type="component" value="Unassembled WGS sequence"/>
</dbReference>
<dbReference type="EMBL" id="ACCJ01000531">
    <property type="protein sequence ID" value="EEG51767.1"/>
    <property type="molecule type" value="Genomic_DNA"/>
</dbReference>
<name>C0DA77_9FIRM</name>
<dbReference type="InterPro" id="IPR013520">
    <property type="entry name" value="Ribonucl_H"/>
</dbReference>
<keyword evidence="1 3" id="KW-0269">Exonuclease</keyword>
<dbReference type="InterPro" id="IPR012337">
    <property type="entry name" value="RNaseH-like_sf"/>
</dbReference>
<dbReference type="NCBIfam" id="TIGR00573">
    <property type="entry name" value="dnaq"/>
    <property type="match status" value="1"/>
</dbReference>
<dbReference type="FunFam" id="3.30.420.10:FF:000045">
    <property type="entry name" value="3'-5' exonuclease DinG"/>
    <property type="match status" value="1"/>
</dbReference>
<dbReference type="Pfam" id="PF00929">
    <property type="entry name" value="RNase_T"/>
    <property type="match status" value="1"/>
</dbReference>
<dbReference type="SMART" id="SM00479">
    <property type="entry name" value="EXOIII"/>
    <property type="match status" value="1"/>
</dbReference>
<keyword evidence="1 3" id="KW-0378">Hydrolase</keyword>
<dbReference type="GO" id="GO:0003677">
    <property type="term" value="F:DNA binding"/>
    <property type="evidence" value="ECO:0007669"/>
    <property type="project" value="InterPro"/>
</dbReference>
<protein>
    <submittedName>
        <fullName evidence="3">Exonuclease, DNA polymerase III, epsilon subunit family</fullName>
        <ecNumber evidence="3">2.7.7.7</ecNumber>
    </submittedName>
</protein>
<keyword evidence="4" id="KW-1185">Reference proteome</keyword>
<dbReference type="HOGENOM" id="CLU_047806_7_1_9"/>
<dbReference type="PANTHER" id="PTHR30231:SF41">
    <property type="entry name" value="DNA POLYMERASE III SUBUNIT EPSILON"/>
    <property type="match status" value="1"/>
</dbReference>
<evidence type="ECO:0000259" key="2">
    <source>
        <dbReference type="SMART" id="SM00479"/>
    </source>
</evidence>
<dbReference type="CDD" id="cd06127">
    <property type="entry name" value="DEDDh"/>
    <property type="match status" value="1"/>
</dbReference>
<dbReference type="GO" id="GO:0003887">
    <property type="term" value="F:DNA-directed DNA polymerase activity"/>
    <property type="evidence" value="ECO:0007669"/>
    <property type="project" value="UniProtKB-EC"/>
</dbReference>
<comment type="caution">
    <text evidence="3">The sequence shown here is derived from an EMBL/GenBank/DDBJ whole genome shotgun (WGS) entry which is preliminary data.</text>
</comment>
<dbReference type="GO" id="GO:0005829">
    <property type="term" value="C:cytosol"/>
    <property type="evidence" value="ECO:0007669"/>
    <property type="project" value="TreeGrafter"/>
</dbReference>
<dbReference type="GO" id="GO:0008408">
    <property type="term" value="F:3'-5' exonuclease activity"/>
    <property type="evidence" value="ECO:0007669"/>
    <property type="project" value="TreeGrafter"/>
</dbReference>
<accession>C0DA77</accession>
<reference evidence="3 4" key="1">
    <citation type="submission" date="2009-02" db="EMBL/GenBank/DDBJ databases">
        <title>Draft genome sequence of Clostridium asparagiforme (DSM 15981).</title>
        <authorList>
            <person name="Sudarsanam P."/>
            <person name="Ley R."/>
            <person name="Guruge J."/>
            <person name="Turnbaugh P.J."/>
            <person name="Mahowald M."/>
            <person name="Liep D."/>
            <person name="Gordon J."/>
        </authorList>
    </citation>
    <scope>NUCLEOTIDE SEQUENCE [LARGE SCALE GENOMIC DNA]</scope>
    <source>
        <strain evidence="3 4">DSM 15981</strain>
    </source>
</reference>
<feature type="domain" description="Exonuclease" evidence="2">
    <location>
        <begin position="15"/>
        <end position="180"/>
    </location>
</feature>
<keyword evidence="3" id="KW-0548">Nucleotidyltransferase</keyword>
<evidence type="ECO:0000313" key="4">
    <source>
        <dbReference type="Proteomes" id="UP000004756"/>
    </source>
</evidence>
<dbReference type="AlphaFoldDB" id="C0DA77"/>
<organism evidence="3 4">
    <name type="scientific">[Clostridium] asparagiforme DSM 15981</name>
    <dbReference type="NCBI Taxonomy" id="518636"/>
    <lineage>
        <taxon>Bacteria</taxon>
        <taxon>Bacillati</taxon>
        <taxon>Bacillota</taxon>
        <taxon>Clostridia</taxon>
        <taxon>Lachnospirales</taxon>
        <taxon>Lachnospiraceae</taxon>
        <taxon>Enterocloster</taxon>
    </lineage>
</organism>
<dbReference type="InterPro" id="IPR006054">
    <property type="entry name" value="DnaQ"/>
</dbReference>
<dbReference type="InterPro" id="IPR036397">
    <property type="entry name" value="RNaseH_sf"/>
</dbReference>
<dbReference type="SUPFAM" id="SSF53098">
    <property type="entry name" value="Ribonuclease H-like"/>
    <property type="match status" value="1"/>
</dbReference>
<sequence length="255" mass="28538">MRTDTIRKEDTVTNSYVAIDIETTGLEPRLDKITEIAALRVVDGAVEGRFVTLVNPGRPLGERIVELTGITDGMLAGAPAIGDVIGPLVRFCGDLPLLGHNILFDYSFLKRAAVNQGLDFQREGIDTLNLCRAFMPGEHKKNLSAACAFYCIEQVEAHRAEADALSAHLLYQKLLEGRGEGREELFTPKSLIYKAKKEQPVTKRQKEYLQDLIKCHRIDVTVQIDTLSRNEASRMIDRILSQYGRKAKIKEVNLQ</sequence>
<gene>
    <name evidence="3" type="ORF">CLOSTASPAR_06180</name>
</gene>
<dbReference type="PANTHER" id="PTHR30231">
    <property type="entry name" value="DNA POLYMERASE III SUBUNIT EPSILON"/>
    <property type="match status" value="1"/>
</dbReference>